<evidence type="ECO:0000256" key="1">
    <source>
        <dbReference type="SAM" id="MobiDB-lite"/>
    </source>
</evidence>
<proteinExistence type="predicted"/>
<evidence type="ECO:0000313" key="3">
    <source>
        <dbReference type="Proteomes" id="UP000694522"/>
    </source>
</evidence>
<reference evidence="2" key="1">
    <citation type="submission" date="2025-08" db="UniProtKB">
        <authorList>
            <consortium name="Ensembl"/>
        </authorList>
    </citation>
    <scope>IDENTIFICATION</scope>
</reference>
<keyword evidence="3" id="KW-1185">Reference proteome</keyword>
<feature type="region of interest" description="Disordered" evidence="1">
    <location>
        <begin position="24"/>
        <end position="57"/>
    </location>
</feature>
<dbReference type="Proteomes" id="UP000694522">
    <property type="component" value="Unplaced"/>
</dbReference>
<dbReference type="Ensembl" id="ENSACOT00000004224.1">
    <property type="protein sequence ID" value="ENSACOP00000004067.1"/>
    <property type="gene ID" value="ENSACOG00000002889.1"/>
</dbReference>
<dbReference type="AlphaFoldDB" id="A0A8B9F870"/>
<accession>A0A8B9F870</accession>
<protein>
    <submittedName>
        <fullName evidence="2">Uncharacterized protein</fullName>
    </submittedName>
</protein>
<sequence>SQLGGVSVVSISGLTFSPLSPSPRWVPAAARPGHGHRRPGRNPPGRAGRGHGMDTDLLPFHPLDAGISLGRKHRSWSRCCQQGLDGAQHPPAPAGWATPWPCHLPCPLWVLQVRVCPGEGETKREHEGC</sequence>
<organism evidence="2 3">
    <name type="scientific">Amazona collaria</name>
    <name type="common">yellow-billed parrot</name>
    <dbReference type="NCBI Taxonomy" id="241587"/>
    <lineage>
        <taxon>Eukaryota</taxon>
        <taxon>Metazoa</taxon>
        <taxon>Chordata</taxon>
        <taxon>Craniata</taxon>
        <taxon>Vertebrata</taxon>
        <taxon>Euteleostomi</taxon>
        <taxon>Archelosauria</taxon>
        <taxon>Archosauria</taxon>
        <taxon>Dinosauria</taxon>
        <taxon>Saurischia</taxon>
        <taxon>Theropoda</taxon>
        <taxon>Coelurosauria</taxon>
        <taxon>Aves</taxon>
        <taxon>Neognathae</taxon>
        <taxon>Neoaves</taxon>
        <taxon>Telluraves</taxon>
        <taxon>Australaves</taxon>
        <taxon>Psittaciformes</taxon>
        <taxon>Psittacidae</taxon>
        <taxon>Amazona</taxon>
    </lineage>
</organism>
<evidence type="ECO:0000313" key="2">
    <source>
        <dbReference type="Ensembl" id="ENSACOP00000004067.1"/>
    </source>
</evidence>
<name>A0A8B9F870_9PSIT</name>
<reference evidence="2" key="2">
    <citation type="submission" date="2025-09" db="UniProtKB">
        <authorList>
            <consortium name="Ensembl"/>
        </authorList>
    </citation>
    <scope>IDENTIFICATION</scope>
</reference>